<sequence>MRGEPATDEQHPRLAQAEPHRRGPSTHSPRWSWWRTGPSMTALVMIGIPTVATRLAVAATTMTIQRVR</sequence>
<evidence type="ECO:0000256" key="2">
    <source>
        <dbReference type="SAM" id="Phobius"/>
    </source>
</evidence>
<keyword evidence="2" id="KW-0472">Membrane</keyword>
<feature type="compositionally biased region" description="Basic and acidic residues" evidence="1">
    <location>
        <begin position="1"/>
        <end position="12"/>
    </location>
</feature>
<evidence type="ECO:0000313" key="3">
    <source>
        <dbReference type="EMBL" id="OOK70164.1"/>
    </source>
</evidence>
<comment type="caution">
    <text evidence="3">The sequence shown here is derived from an EMBL/GenBank/DDBJ whole genome shotgun (WGS) entry which is preliminary data.</text>
</comment>
<dbReference type="AlphaFoldDB" id="A0A1V3WT99"/>
<reference evidence="3 4" key="1">
    <citation type="submission" date="2017-02" db="EMBL/GenBank/DDBJ databases">
        <title>Complete genome sequences of Mycobacterium kansasii strains isolated from rhesus macaques.</title>
        <authorList>
            <person name="Panda A."/>
            <person name="Nagaraj S."/>
            <person name="Zhao X."/>
            <person name="Tettelin H."/>
            <person name="Detolla L.J."/>
        </authorList>
    </citation>
    <scope>NUCLEOTIDE SEQUENCE [LARGE SCALE GENOMIC DNA]</scope>
    <source>
        <strain evidence="3 4">11-3813</strain>
    </source>
</reference>
<keyword evidence="2" id="KW-1133">Transmembrane helix</keyword>
<evidence type="ECO:0000313" key="4">
    <source>
        <dbReference type="Proteomes" id="UP000189229"/>
    </source>
</evidence>
<evidence type="ECO:0000256" key="1">
    <source>
        <dbReference type="SAM" id="MobiDB-lite"/>
    </source>
</evidence>
<organism evidence="3 4">
    <name type="scientific">Mycobacterium kansasii</name>
    <dbReference type="NCBI Taxonomy" id="1768"/>
    <lineage>
        <taxon>Bacteria</taxon>
        <taxon>Bacillati</taxon>
        <taxon>Actinomycetota</taxon>
        <taxon>Actinomycetes</taxon>
        <taxon>Mycobacteriales</taxon>
        <taxon>Mycobacteriaceae</taxon>
        <taxon>Mycobacterium</taxon>
    </lineage>
</organism>
<accession>A0A1V3WT99</accession>
<keyword evidence="2" id="KW-0812">Transmembrane</keyword>
<gene>
    <name evidence="3" type="ORF">BZL30_6033</name>
</gene>
<dbReference type="EMBL" id="MVBM01000006">
    <property type="protein sequence ID" value="OOK70164.1"/>
    <property type="molecule type" value="Genomic_DNA"/>
</dbReference>
<feature type="region of interest" description="Disordered" evidence="1">
    <location>
        <begin position="1"/>
        <end position="33"/>
    </location>
</feature>
<name>A0A1V3WT99_MYCKA</name>
<proteinExistence type="predicted"/>
<protein>
    <submittedName>
        <fullName evidence="3">Uncharacterized protein</fullName>
    </submittedName>
</protein>
<dbReference type="Proteomes" id="UP000189229">
    <property type="component" value="Unassembled WGS sequence"/>
</dbReference>
<feature type="transmembrane region" description="Helical" evidence="2">
    <location>
        <begin position="40"/>
        <end position="64"/>
    </location>
</feature>